<dbReference type="Pfam" id="PF09932">
    <property type="entry name" value="DUF2164"/>
    <property type="match status" value="1"/>
</dbReference>
<reference evidence="1 2" key="1">
    <citation type="submission" date="2020-05" db="EMBL/GenBank/DDBJ databases">
        <title>Complete genome sequence of Deefgea sp. D17.</title>
        <authorList>
            <person name="Bae J.-W."/>
            <person name="Han J.E."/>
        </authorList>
    </citation>
    <scope>NUCLEOTIDE SEQUENCE [LARGE SCALE GENOMIC DNA]</scope>
    <source>
        <strain evidence="1 2">D17</strain>
    </source>
</reference>
<dbReference type="AlphaFoldDB" id="A0A6M8T0Y1"/>
<dbReference type="InterPro" id="IPR018680">
    <property type="entry name" value="DUF2164"/>
</dbReference>
<proteinExistence type="predicted"/>
<accession>A0A6M8T0Y1</accession>
<dbReference type="RefSeq" id="WP_173534168.1">
    <property type="nucleotide sequence ID" value="NZ_CP054143.1"/>
</dbReference>
<protein>
    <submittedName>
        <fullName evidence="1">DUF2164 domain-containing protein</fullName>
    </submittedName>
</protein>
<dbReference type="Proteomes" id="UP000504844">
    <property type="component" value="Chromosome"/>
</dbReference>
<organism evidence="1 2">
    <name type="scientific">Deefgea piscis</name>
    <dbReference type="NCBI Taxonomy" id="2739061"/>
    <lineage>
        <taxon>Bacteria</taxon>
        <taxon>Pseudomonadati</taxon>
        <taxon>Pseudomonadota</taxon>
        <taxon>Betaproteobacteria</taxon>
        <taxon>Neisseriales</taxon>
        <taxon>Chitinibacteraceae</taxon>
        <taxon>Deefgea</taxon>
    </lineage>
</organism>
<keyword evidence="2" id="KW-1185">Reference proteome</keyword>
<dbReference type="KEGG" id="dee:HQN60_13620"/>
<evidence type="ECO:0000313" key="2">
    <source>
        <dbReference type="Proteomes" id="UP000504844"/>
    </source>
</evidence>
<name>A0A6M8T0Y1_9NEIS</name>
<dbReference type="EMBL" id="CP054143">
    <property type="protein sequence ID" value="QKJ67667.1"/>
    <property type="molecule type" value="Genomic_DNA"/>
</dbReference>
<evidence type="ECO:0000313" key="1">
    <source>
        <dbReference type="EMBL" id="QKJ67667.1"/>
    </source>
</evidence>
<gene>
    <name evidence="1" type="ORF">HQN60_13620</name>
</gene>
<sequence>MSIQIEKSLHPQLQHAIQRYCREELDTDIGELQATLVLDFVLREIGPHIYNQAIRDAQNHLAQQVESLPEHCFEVATGYWNKKPQR</sequence>